<evidence type="ECO:0008006" key="3">
    <source>
        <dbReference type="Google" id="ProtNLM"/>
    </source>
</evidence>
<organism evidence="1 2">
    <name type="scientific">Paractinoplanes deccanensis</name>
    <dbReference type="NCBI Taxonomy" id="113561"/>
    <lineage>
        <taxon>Bacteria</taxon>
        <taxon>Bacillati</taxon>
        <taxon>Actinomycetota</taxon>
        <taxon>Actinomycetes</taxon>
        <taxon>Micromonosporales</taxon>
        <taxon>Micromonosporaceae</taxon>
        <taxon>Paractinoplanes</taxon>
    </lineage>
</organism>
<protein>
    <recommendedName>
        <fullName evidence="3">DUF4253 domain-containing protein</fullName>
    </recommendedName>
</protein>
<accession>A0ABQ3YHR3</accession>
<proteinExistence type="predicted"/>
<comment type="caution">
    <text evidence="1">The sequence shown here is derived from an EMBL/GenBank/DDBJ whole genome shotgun (WGS) entry which is preliminary data.</text>
</comment>
<evidence type="ECO:0000313" key="2">
    <source>
        <dbReference type="Proteomes" id="UP000609879"/>
    </source>
</evidence>
<name>A0ABQ3YHR3_9ACTN</name>
<gene>
    <name evidence="1" type="ORF">Ade02nite_81060</name>
</gene>
<evidence type="ECO:0000313" key="1">
    <source>
        <dbReference type="EMBL" id="GID79465.1"/>
    </source>
</evidence>
<reference evidence="1 2" key="1">
    <citation type="submission" date="2021-01" db="EMBL/GenBank/DDBJ databases">
        <title>Whole genome shotgun sequence of Actinoplanes deccanensis NBRC 13994.</title>
        <authorList>
            <person name="Komaki H."/>
            <person name="Tamura T."/>
        </authorList>
    </citation>
    <scope>NUCLEOTIDE SEQUENCE [LARGE SCALE GENOMIC DNA]</scope>
    <source>
        <strain evidence="1 2">NBRC 13994</strain>
    </source>
</reference>
<dbReference type="Proteomes" id="UP000609879">
    <property type="component" value="Unassembled WGS sequence"/>
</dbReference>
<keyword evidence="2" id="KW-1185">Reference proteome</keyword>
<sequence length="232" mass="26662">MLWLARRYLTERAEELWREYDEAGRRGTPRYTLASDIRTEIERLDPDHLPSLGTVAASLVDAAAKAGENPRTFAAKVHEWLSQPQLTTDPLPYRRVLTPAESRDWRAEVQRRWGVSRDGCWHPMLTPDVPADVLVLDESMWDGEGAAEVRRLLRDMGRTRVIELREYGADYLLDLDDFTPAYTGAEGVWTDAHHDWLVYASHEWSVAFGGVLADRLRCRPGAAICQWRFWTP</sequence>
<dbReference type="EMBL" id="BOMI01000171">
    <property type="protein sequence ID" value="GID79465.1"/>
    <property type="molecule type" value="Genomic_DNA"/>
</dbReference>